<accession>A0A834M1P6</accession>
<gene>
    <name evidence="4" type="ORF">RHSIM_Rhsim01G0158900</name>
</gene>
<reference evidence="4" key="1">
    <citation type="submission" date="2019-11" db="EMBL/GenBank/DDBJ databases">
        <authorList>
            <person name="Liu Y."/>
            <person name="Hou J."/>
            <person name="Li T.-Q."/>
            <person name="Guan C.-H."/>
            <person name="Wu X."/>
            <person name="Wu H.-Z."/>
            <person name="Ling F."/>
            <person name="Zhang R."/>
            <person name="Shi X.-G."/>
            <person name="Ren J.-P."/>
            <person name="Chen E.-F."/>
            <person name="Sun J.-M."/>
        </authorList>
    </citation>
    <scope>NUCLEOTIDE SEQUENCE</scope>
    <source>
        <strain evidence="4">Adult_tree_wgs_1</strain>
        <tissue evidence="4">Leaves</tissue>
    </source>
</reference>
<dbReference type="Proteomes" id="UP000626092">
    <property type="component" value="Unassembled WGS sequence"/>
</dbReference>
<name>A0A834M1P6_RHOSS</name>
<evidence type="ECO:0000313" key="4">
    <source>
        <dbReference type="EMBL" id="KAF7153823.1"/>
    </source>
</evidence>
<dbReference type="InterPro" id="IPR004252">
    <property type="entry name" value="Probable_transposase_24"/>
</dbReference>
<evidence type="ECO:0008006" key="6">
    <source>
        <dbReference type="Google" id="ProtNLM"/>
    </source>
</evidence>
<dbReference type="Pfam" id="PF13960">
    <property type="entry name" value="DUF4218"/>
    <property type="match status" value="1"/>
</dbReference>
<dbReference type="OrthoDB" id="1878503at2759"/>
<dbReference type="PANTHER" id="PTHR48258">
    <property type="entry name" value="DUF4218 DOMAIN-CONTAINING PROTEIN-RELATED"/>
    <property type="match status" value="1"/>
</dbReference>
<dbReference type="PANTHER" id="PTHR48258:SF15">
    <property type="entry name" value="OS02G0543900 PROTEIN"/>
    <property type="match status" value="1"/>
</dbReference>
<dbReference type="EMBL" id="WJXA01000001">
    <property type="protein sequence ID" value="KAF7153823.1"/>
    <property type="molecule type" value="Genomic_DNA"/>
</dbReference>
<dbReference type="Pfam" id="PF02992">
    <property type="entry name" value="Transposase_21"/>
    <property type="match status" value="1"/>
</dbReference>
<dbReference type="InterPro" id="IPR025452">
    <property type="entry name" value="DUF4218"/>
</dbReference>
<feature type="region of interest" description="Disordered" evidence="1">
    <location>
        <begin position="878"/>
        <end position="928"/>
    </location>
</feature>
<dbReference type="InterPro" id="IPR004242">
    <property type="entry name" value="Transposase_21"/>
</dbReference>
<protein>
    <recommendedName>
        <fullName evidence="6">Transposon protein, putative, CACTA, En/Spm sub-class</fullName>
    </recommendedName>
</protein>
<dbReference type="Pfam" id="PF03004">
    <property type="entry name" value="Transposase_24"/>
    <property type="match status" value="1"/>
</dbReference>
<keyword evidence="5" id="KW-1185">Reference proteome</keyword>
<comment type="caution">
    <text evidence="4">The sequence shown here is derived from an EMBL/GenBank/DDBJ whole genome shotgun (WGS) entry which is preliminary data.</text>
</comment>
<feature type="domain" description="DUF4218" evidence="2">
    <location>
        <begin position="521"/>
        <end position="633"/>
    </location>
</feature>
<dbReference type="Pfam" id="PF13963">
    <property type="entry name" value="Transpos_assoc"/>
    <property type="match status" value="1"/>
</dbReference>
<dbReference type="InterPro" id="IPR029480">
    <property type="entry name" value="Transpos_assoc"/>
</dbReference>
<evidence type="ECO:0000256" key="1">
    <source>
        <dbReference type="SAM" id="MobiDB-lite"/>
    </source>
</evidence>
<proteinExistence type="predicted"/>
<evidence type="ECO:0000313" key="5">
    <source>
        <dbReference type="Proteomes" id="UP000626092"/>
    </source>
</evidence>
<feature type="domain" description="Transposase-associated" evidence="3">
    <location>
        <begin position="3"/>
        <end position="48"/>
    </location>
</feature>
<organism evidence="4 5">
    <name type="scientific">Rhododendron simsii</name>
    <name type="common">Sims's rhododendron</name>
    <dbReference type="NCBI Taxonomy" id="118357"/>
    <lineage>
        <taxon>Eukaryota</taxon>
        <taxon>Viridiplantae</taxon>
        <taxon>Streptophyta</taxon>
        <taxon>Embryophyta</taxon>
        <taxon>Tracheophyta</taxon>
        <taxon>Spermatophyta</taxon>
        <taxon>Magnoliopsida</taxon>
        <taxon>eudicotyledons</taxon>
        <taxon>Gunneridae</taxon>
        <taxon>Pentapetalae</taxon>
        <taxon>asterids</taxon>
        <taxon>Ericales</taxon>
        <taxon>Ericaceae</taxon>
        <taxon>Ericoideae</taxon>
        <taxon>Rhodoreae</taxon>
        <taxon>Rhododendron</taxon>
    </lineage>
</organism>
<evidence type="ECO:0000259" key="3">
    <source>
        <dbReference type="Pfam" id="PF13963"/>
    </source>
</evidence>
<evidence type="ECO:0000259" key="2">
    <source>
        <dbReference type="Pfam" id="PF13960"/>
    </source>
</evidence>
<sequence length="1299" mass="149083">MDKTWIDLPRMSRDYFDGIDRFLEFAYTDKLDDSFISCPCRRCENRYSFPQAAQGYGTFENSTVWDDMVVMISDAIRNQHTSTSVGNDEQIPNDPQKGPDEATAVFLKLLENANTELYPGCKNFTSLSFIVRLLHMKALNLPNSYYEAQKITDDLGFTYKTWDACPRSCMLFRNEHANLDACVVCGESRWKVTITRSKAGKKRGKKRAAKQMRYIPLKSKLRSFFTSFETAKLMSWHADRRTNDGGRRHPADAPTWKEFNHRHFRFASDIRNIRLGLSSDGFNPYGTMSITHSTWPVVLDRVSFDGTREWRSKPKPLSGSELLNQIESEGILTQYKIFDLKVRFERLKAKESTTSSDHNWKKKSIFFELPYWEFNLIRHNIDLMHGEKNFCDNILWTILGIVGKSKDNPRARRDLEFLNIRKSLHLQSRGSKKAYMPPTQFTMTKEEKKIFLKVLKEVRVPDGYASNISRRVRLDDTSIGGLKSHDNHILMQQLIPIAIRKALPKKVVEPLIELGNCFRQLCSKVNRASDLEYLEDRFVVTLRHLEKIFPPSFFDIMEHLAVHLAEEALIAGPVQFRWMYPFERFLLTLKQYGRNKAHPEASIVKGYLMEDCMNFCAQYLNDVETKLNRPARNYDSGDSMGRGVGENTIFHLDDREWIQAHRYILFNTSSVAPFITKHLEFLKSKMPRANDHQIQREHFETFHAWFKDHVQLLLRTSNATFSEEIHKLAIGPYTIARRFSGYVINGFCFRVKSIDDNRSTQNSGVALKANTLSYANPYLSQQLEENIGLQDEDIGWVREGKEGDIIDEDTVKLRVSFFVYYLLLYEHGSDLDSNDVTCGVLVLMRAVVLPRYCGKAAMAKRKASKRPHTMAEAVQISLSEVVQEDPTPRPLEDTQPSQAPHLPQPIQPPSNDTASETSMKKCGRGSAKGIHQWGTRTKLKVMFDNDFQPLGDEGSRLKGQLGTMLRNPHRVPLTYLDWNSVPEEIKSAIWKEIEDNIEDCPAEFQPVAMRSCNKLWKDHKAKTKDKYYTKHEEDPDILLKVPKRVLPDQWKELVSYWRTTDAKLIATRNSKNRKWRGPDHRTGRTYFSQIRHEMSANGENTDKMSVFIKTRDENDPDVKAVVKEFNQNLAEIPESLQTTEVRNKIFHDVLGEDGHGYCKTYGAGVPRSTVYGQSSRSPHASSSSNLNEITRQVSNNFQDGDQGFFPLPTHSPQLDGQDGHEKVCLVSYTIPKPDVAEGIVVSKDPLVKVDGKPLGSDFWKVLVKKAKIPNASLERPRKKFCTVGEAVGCAVAWRSCDVC</sequence>